<dbReference type="AlphaFoldDB" id="A0A560BJF2"/>
<dbReference type="EMBL" id="VITF01000002">
    <property type="protein sequence ID" value="TWA72747.1"/>
    <property type="molecule type" value="Genomic_DNA"/>
</dbReference>
<proteinExistence type="predicted"/>
<dbReference type="Proteomes" id="UP000316083">
    <property type="component" value="Unassembled WGS sequence"/>
</dbReference>
<sequence length="97" mass="11292">MKVPPGQYYLAYTLLNGTHQKQTTVYHERRVIKGFDALRTPRFTVSKGEILYVGEIVFDKFYPARVESIQRNDERASRALKEYVKTDVPITFRPALP</sequence>
<evidence type="ECO:0000313" key="2">
    <source>
        <dbReference type="Proteomes" id="UP000316083"/>
    </source>
</evidence>
<accession>A0A560BJF2</accession>
<reference evidence="1 2" key="1">
    <citation type="submission" date="2019-06" db="EMBL/GenBank/DDBJ databases">
        <title>Genomic Encyclopedia of Type Strains, Phase IV (KMG-V): Genome sequencing to study the core and pangenomes of soil and plant-associated prokaryotes.</title>
        <authorList>
            <person name="Whitman W."/>
        </authorList>
    </citation>
    <scope>NUCLEOTIDE SEQUENCE [LARGE SCALE GENOMIC DNA]</scope>
    <source>
        <strain evidence="1 2">BR 11796</strain>
    </source>
</reference>
<evidence type="ECO:0000313" key="1">
    <source>
        <dbReference type="EMBL" id="TWA72747.1"/>
    </source>
</evidence>
<comment type="caution">
    <text evidence="1">The sequence shown here is derived from an EMBL/GenBank/DDBJ whole genome shotgun (WGS) entry which is preliminary data.</text>
</comment>
<organism evidence="1 2">
    <name type="scientific">Azospirillum brasilense</name>
    <dbReference type="NCBI Taxonomy" id="192"/>
    <lineage>
        <taxon>Bacteria</taxon>
        <taxon>Pseudomonadati</taxon>
        <taxon>Pseudomonadota</taxon>
        <taxon>Alphaproteobacteria</taxon>
        <taxon>Rhodospirillales</taxon>
        <taxon>Azospirillaceae</taxon>
        <taxon>Azospirillum</taxon>
    </lineage>
</organism>
<gene>
    <name evidence="1" type="ORF">FBZ82_102347</name>
</gene>
<name>A0A560BJF2_AZOBR</name>
<protein>
    <submittedName>
        <fullName evidence="1">Uncharacterized protein</fullName>
    </submittedName>
</protein>